<feature type="transmembrane region" description="Helical" evidence="6">
    <location>
        <begin position="330"/>
        <end position="349"/>
    </location>
</feature>
<feature type="transmembrane region" description="Helical" evidence="6">
    <location>
        <begin position="154"/>
        <end position="174"/>
    </location>
</feature>
<organism evidence="7 8">
    <name type="scientific">Pseudoleptotrichia goodfellowii</name>
    <dbReference type="NCBI Taxonomy" id="157692"/>
    <lineage>
        <taxon>Bacteria</taxon>
        <taxon>Fusobacteriati</taxon>
        <taxon>Fusobacteriota</taxon>
        <taxon>Fusobacteriia</taxon>
        <taxon>Fusobacteriales</taxon>
        <taxon>Leptotrichiaceae</taxon>
        <taxon>Pseudoleptotrichia</taxon>
    </lineage>
</organism>
<dbReference type="RefSeq" id="WP_146966526.1">
    <property type="nucleotide sequence ID" value="NZ_AP019822.1"/>
</dbReference>
<feature type="transmembrane region" description="Helical" evidence="6">
    <location>
        <begin position="361"/>
        <end position="384"/>
    </location>
</feature>
<dbReference type="OrthoDB" id="6017905at2"/>
<comment type="subcellular location">
    <subcellularLocation>
        <location evidence="1">Cell membrane</location>
        <topology evidence="1">Multi-pass membrane protein</topology>
    </subcellularLocation>
</comment>
<evidence type="ECO:0000256" key="4">
    <source>
        <dbReference type="ARBA" id="ARBA00022989"/>
    </source>
</evidence>
<evidence type="ECO:0000256" key="1">
    <source>
        <dbReference type="ARBA" id="ARBA00004651"/>
    </source>
</evidence>
<dbReference type="STRING" id="714315.GCA_000516535_01486"/>
<feature type="transmembrane region" description="Helical" evidence="6">
    <location>
        <begin position="390"/>
        <end position="412"/>
    </location>
</feature>
<dbReference type="GO" id="GO:0005886">
    <property type="term" value="C:plasma membrane"/>
    <property type="evidence" value="ECO:0007669"/>
    <property type="project" value="UniProtKB-SubCell"/>
</dbReference>
<feature type="transmembrane region" description="Helical" evidence="6">
    <location>
        <begin position="293"/>
        <end position="315"/>
    </location>
</feature>
<dbReference type="EMBL" id="AP019822">
    <property type="protein sequence ID" value="BBM36536.1"/>
    <property type="molecule type" value="Genomic_DNA"/>
</dbReference>
<keyword evidence="2" id="KW-1003">Cell membrane</keyword>
<dbReference type="PANTHER" id="PTHR30250:SF11">
    <property type="entry name" value="O-ANTIGEN TRANSPORTER-RELATED"/>
    <property type="match status" value="1"/>
</dbReference>
<sequence length="485" mass="54940">MDNKNLLKGTMVYSLMQIAIKMGSFIFLPIITRLLTPAEYGVAGTLGSMITMFTVVLGLGMYNAQMKKYVDLKDDENEMGSYMFSTFLVLFIFNLTVFGFLFTPLSKKLFSYIINLNEISYHPLITTAVVIAFVNALNTLGVTLSRMKRMYMKVAVGSLISMTTNYILAIFLIGNLRKGIIGFQGANLASSVALLLYYFKDYFGKFRFKAKKEYVKFSLKNGIPLIFIELTDQIVNLSDKLVLLKFIAPGIVGGYNLAADGGRAFSVLKGSFVDSWTPEFYEAMKKDKNNPRITGSIENFIAIISFFCVLCQLFAPEGISLIFSKGYLKAINYMPLILAGIVIQALYCLDYFFHFHENSIYIFYFSVFAMVFNLAGNLIFIPVFPQYGPYIAAWTTILAFLIRAILEMVVIKKKYGISFNYKKFLFYMIIVLNPVILYLSNDNISWTKFGLKIVYLAVVTKLIVNKEVYAKIANIVIKLKNKIVK</sequence>
<protein>
    <submittedName>
        <fullName evidence="7">Polysaccharide biosynthesis protein</fullName>
    </submittedName>
</protein>
<gene>
    <name evidence="7" type="ORF">JCM16774_1480</name>
</gene>
<evidence type="ECO:0000256" key="3">
    <source>
        <dbReference type="ARBA" id="ARBA00022692"/>
    </source>
</evidence>
<keyword evidence="3 6" id="KW-0812">Transmembrane</keyword>
<evidence type="ECO:0000256" key="6">
    <source>
        <dbReference type="SAM" id="Phobius"/>
    </source>
</evidence>
<accession>A0A510JBR2</accession>
<feature type="transmembrane region" description="Helical" evidence="6">
    <location>
        <begin position="424"/>
        <end position="440"/>
    </location>
</feature>
<evidence type="ECO:0000256" key="2">
    <source>
        <dbReference type="ARBA" id="ARBA00022475"/>
    </source>
</evidence>
<feature type="transmembrane region" description="Helical" evidence="6">
    <location>
        <begin position="40"/>
        <end position="62"/>
    </location>
</feature>
<dbReference type="AlphaFoldDB" id="A0A510JBR2"/>
<feature type="transmembrane region" description="Helical" evidence="6">
    <location>
        <begin position="12"/>
        <end position="34"/>
    </location>
</feature>
<feature type="transmembrane region" description="Helical" evidence="6">
    <location>
        <begin position="82"/>
        <end position="101"/>
    </location>
</feature>
<evidence type="ECO:0000313" key="8">
    <source>
        <dbReference type="Proteomes" id="UP000321606"/>
    </source>
</evidence>
<evidence type="ECO:0000313" key="7">
    <source>
        <dbReference type="EMBL" id="BBM36536.1"/>
    </source>
</evidence>
<dbReference type="PANTHER" id="PTHR30250">
    <property type="entry name" value="PST FAMILY PREDICTED COLANIC ACID TRANSPORTER"/>
    <property type="match status" value="1"/>
</dbReference>
<reference evidence="7 8" key="1">
    <citation type="submission" date="2019-07" db="EMBL/GenBank/DDBJ databases">
        <title>Complete Genome Sequence of Leptotrichia goodfellowii Strain JCM 16774.</title>
        <authorList>
            <person name="Watanabe S."/>
            <person name="Cui L."/>
        </authorList>
    </citation>
    <scope>NUCLEOTIDE SEQUENCE [LARGE SCALE GENOMIC DNA]</scope>
    <source>
        <strain evidence="7 8">JCM16774</strain>
    </source>
</reference>
<keyword evidence="4 6" id="KW-1133">Transmembrane helix</keyword>
<dbReference type="InterPro" id="IPR002797">
    <property type="entry name" value="Polysacc_synth"/>
</dbReference>
<evidence type="ECO:0000256" key="5">
    <source>
        <dbReference type="ARBA" id="ARBA00023136"/>
    </source>
</evidence>
<keyword evidence="5 6" id="KW-0472">Membrane</keyword>
<feature type="transmembrane region" description="Helical" evidence="6">
    <location>
        <begin position="121"/>
        <end position="142"/>
    </location>
</feature>
<dbReference type="InterPro" id="IPR050833">
    <property type="entry name" value="Poly_Biosynth_Transport"/>
</dbReference>
<name>A0A510JBR2_9FUSO</name>
<proteinExistence type="predicted"/>
<dbReference type="Proteomes" id="UP000321606">
    <property type="component" value="Chromosome"/>
</dbReference>
<dbReference type="KEGG" id="lgo:JCM16774_1480"/>
<feature type="transmembrane region" description="Helical" evidence="6">
    <location>
        <begin position="180"/>
        <end position="199"/>
    </location>
</feature>
<dbReference type="Pfam" id="PF01943">
    <property type="entry name" value="Polysacc_synt"/>
    <property type="match status" value="1"/>
</dbReference>